<dbReference type="GeneID" id="26855090"/>
<dbReference type="OrthoDB" id="23066at10239"/>
<dbReference type="KEGG" id="vg:26855090"/>
<dbReference type="Proteomes" id="UP000202719">
    <property type="component" value="Segment"/>
</dbReference>
<organism evidence="1 2">
    <name type="scientific">Cnaphalocrocis medinalis granulovirus</name>
    <dbReference type="NCBI Taxonomy" id="1750712"/>
    <lineage>
        <taxon>Viruses</taxon>
        <taxon>Viruses incertae sedis</taxon>
        <taxon>Naldaviricetes</taxon>
        <taxon>Lefavirales</taxon>
        <taxon>Baculoviridae</taxon>
        <taxon>Betabaculovirus</taxon>
        <taxon>Betabaculovirus cnamedinalis</taxon>
    </lineage>
</organism>
<keyword evidence="2" id="KW-1185">Reference proteome</keyword>
<dbReference type="EMBL" id="KU593505">
    <property type="protein sequence ID" value="AMF83816.2"/>
    <property type="molecule type" value="Genomic_DNA"/>
</dbReference>
<name>A0A109WW66_9BBAC</name>
<reference evidence="1 2" key="1">
    <citation type="journal article" date="2015" name="Virol. Sin.">
        <title>Genome sequencing and analysis of a granulovirus isolated from the Asiatic rice leafroller, Cnaphalocrocis medinalis.</title>
        <authorList>
            <person name="Zhang S."/>
            <person name="Zhu Z."/>
            <person name="Sun S."/>
            <person name="Chen Q."/>
            <person name="Deng F."/>
            <person name="Yang K."/>
        </authorList>
    </citation>
    <scope>NUCLEOTIDE SEQUENCE [LARGE SCALE GENOMIC DNA]</scope>
    <source>
        <strain evidence="1 2">Enping</strain>
    </source>
</reference>
<proteinExistence type="predicted"/>
<evidence type="ECO:0000313" key="2">
    <source>
        <dbReference type="Proteomes" id="UP000202719"/>
    </source>
</evidence>
<sequence>MLILDPNVERVTQLLNTIPDNALYHAPSKAIMLKSLKNLWCSRGSHNYKFLQHFINQLQPNELNDFTQQVFVKNIDDNSNTNVNVLQQKQQQATWWLSQKKRLDDSFWIVDNTNVYKEHRSRVPFDEITISLLNIHDIIDAFGMYCVASTCDLMKRISVEVFHENCVSDETSFKSVVTSVVRRRYKSLFSLPPLRDDICYRFTKNCQTLVQQIRNVV</sequence>
<protein>
    <submittedName>
        <fullName evidence="1">Uncharacterized protein</fullName>
    </submittedName>
</protein>
<accession>A0A109WW66</accession>
<evidence type="ECO:0000313" key="1">
    <source>
        <dbReference type="EMBL" id="AMF83816.2"/>
    </source>
</evidence>
<gene>
    <name evidence="1" type="primary">Cnme64</name>
</gene>